<evidence type="ECO:0000259" key="12">
    <source>
        <dbReference type="SMART" id="SM00865"/>
    </source>
</evidence>
<evidence type="ECO:0000256" key="4">
    <source>
        <dbReference type="ARBA" id="ARBA00022741"/>
    </source>
</evidence>
<comment type="subunit">
    <text evidence="8">Homodimer. Polymerizes to form a dynamic ring structure in a strictly GTP-dependent manner. Interacts directly with several other division proteins.</text>
</comment>
<dbReference type="FunFam" id="3.30.1330.20:FF:000008">
    <property type="entry name" value="Cell division protein FtsZ"/>
    <property type="match status" value="1"/>
</dbReference>
<dbReference type="NCBIfam" id="TIGR00065">
    <property type="entry name" value="ftsZ"/>
    <property type="match status" value="1"/>
</dbReference>
<dbReference type="HAMAP" id="MF_00909">
    <property type="entry name" value="FtsZ"/>
    <property type="match status" value="1"/>
</dbReference>
<dbReference type="SMART" id="SM00864">
    <property type="entry name" value="Tubulin"/>
    <property type="match status" value="1"/>
</dbReference>
<evidence type="ECO:0000256" key="9">
    <source>
        <dbReference type="NCBIfam" id="TIGR00065"/>
    </source>
</evidence>
<dbReference type="PANTHER" id="PTHR30314:SF3">
    <property type="entry name" value="MITOCHONDRIAL DIVISION PROTEIN FSZA"/>
    <property type="match status" value="1"/>
</dbReference>
<evidence type="ECO:0000259" key="11">
    <source>
        <dbReference type="SMART" id="SM00864"/>
    </source>
</evidence>
<dbReference type="AlphaFoldDB" id="A0A075GFL1"/>
<gene>
    <name evidence="8 13" type="primary">ftsZ</name>
</gene>
<dbReference type="FunFam" id="3.40.50.1440:FF:000023">
    <property type="entry name" value="Cell division protein FtsZ"/>
    <property type="match status" value="1"/>
</dbReference>
<evidence type="ECO:0000256" key="6">
    <source>
        <dbReference type="ARBA" id="ARBA00023210"/>
    </source>
</evidence>
<dbReference type="GO" id="GO:0005525">
    <property type="term" value="F:GTP binding"/>
    <property type="evidence" value="ECO:0007669"/>
    <property type="project" value="UniProtKB-UniRule"/>
</dbReference>
<reference evidence="13" key="1">
    <citation type="journal article" date="2014" name="Genome Biol. Evol.">
        <title>Pangenome evidence for extensive interdomain horizontal transfer affecting lineage core and shell genes in uncultured planktonic thaumarchaeota and euryarchaeota.</title>
        <authorList>
            <person name="Deschamps P."/>
            <person name="Zivanovic Y."/>
            <person name="Moreira D."/>
            <person name="Rodriguez-Valera F."/>
            <person name="Lopez-Garcia P."/>
        </authorList>
    </citation>
    <scope>NUCLEOTIDE SEQUENCE</scope>
</reference>
<dbReference type="GO" id="GO:0043093">
    <property type="term" value="P:FtsZ-dependent cytokinesis"/>
    <property type="evidence" value="ECO:0007669"/>
    <property type="project" value="UniProtKB-UniRule"/>
</dbReference>
<feature type="binding site" evidence="8">
    <location>
        <position position="232"/>
    </location>
    <ligand>
        <name>GTP</name>
        <dbReference type="ChEBI" id="CHEBI:37565"/>
    </ligand>
</feature>
<protein>
    <recommendedName>
        <fullName evidence="8 9">Cell division protein FtsZ</fullName>
    </recommendedName>
</protein>
<dbReference type="Pfam" id="PF00091">
    <property type="entry name" value="Tubulin"/>
    <property type="match status" value="1"/>
</dbReference>
<feature type="binding site" evidence="8">
    <location>
        <begin position="154"/>
        <end position="156"/>
    </location>
    <ligand>
        <name>GTP</name>
        <dbReference type="ChEBI" id="CHEBI:37565"/>
    </ligand>
</feature>
<organism evidence="13">
    <name type="scientific">uncultured marine group II/III euryarchaeote KM3_139_C07</name>
    <dbReference type="NCBI Taxonomy" id="1457870"/>
    <lineage>
        <taxon>Archaea</taxon>
        <taxon>Methanobacteriati</taxon>
        <taxon>Methanobacteriota</taxon>
        <taxon>environmental samples</taxon>
    </lineage>
</organism>
<dbReference type="InterPro" id="IPR045061">
    <property type="entry name" value="FtsZ/CetZ"/>
</dbReference>
<evidence type="ECO:0000256" key="10">
    <source>
        <dbReference type="RuleBase" id="RU003360"/>
    </source>
</evidence>
<dbReference type="PANTHER" id="PTHR30314">
    <property type="entry name" value="CELL DIVISION PROTEIN FTSZ-RELATED"/>
    <property type="match status" value="1"/>
</dbReference>
<evidence type="ECO:0000256" key="8">
    <source>
        <dbReference type="HAMAP-Rule" id="MF_00909"/>
    </source>
</evidence>
<dbReference type="InterPro" id="IPR018316">
    <property type="entry name" value="Tubulin/FtsZ_2-layer-sand-dom"/>
</dbReference>
<evidence type="ECO:0000256" key="1">
    <source>
        <dbReference type="ARBA" id="ARBA00009690"/>
    </source>
</evidence>
<comment type="similarity">
    <text evidence="1 8 10">Belongs to the FtsZ family.</text>
</comment>
<feature type="binding site" evidence="8">
    <location>
        <begin position="67"/>
        <end position="71"/>
    </location>
    <ligand>
        <name>GTP</name>
        <dbReference type="ChEBI" id="CHEBI:37565"/>
    </ligand>
</feature>
<keyword evidence="4 8" id="KW-0547">Nucleotide-binding</keyword>
<dbReference type="InterPro" id="IPR037103">
    <property type="entry name" value="Tubulin/FtsZ-like_C"/>
</dbReference>
<evidence type="ECO:0000256" key="5">
    <source>
        <dbReference type="ARBA" id="ARBA00023134"/>
    </source>
</evidence>
<dbReference type="PROSITE" id="PS01134">
    <property type="entry name" value="FTSZ_1"/>
    <property type="match status" value="1"/>
</dbReference>
<feature type="domain" description="Tubulin/FtsZ GTPase" evidence="11">
    <location>
        <begin position="59"/>
        <end position="250"/>
    </location>
</feature>
<dbReference type="PROSITE" id="PS01135">
    <property type="entry name" value="FTSZ_2"/>
    <property type="match status" value="1"/>
</dbReference>
<evidence type="ECO:0000313" key="13">
    <source>
        <dbReference type="EMBL" id="AIF00792.1"/>
    </source>
</evidence>
<dbReference type="SUPFAM" id="SSF52490">
    <property type="entry name" value="Tubulin nucleotide-binding domain-like"/>
    <property type="match status" value="1"/>
</dbReference>
<keyword evidence="6 8" id="KW-0717">Septation</keyword>
<dbReference type="SMART" id="SM00865">
    <property type="entry name" value="Tubulin_C"/>
    <property type="match status" value="1"/>
</dbReference>
<dbReference type="GO" id="GO:0003924">
    <property type="term" value="F:GTPase activity"/>
    <property type="evidence" value="ECO:0007669"/>
    <property type="project" value="UniProtKB-UniRule"/>
</dbReference>
<dbReference type="InterPro" id="IPR024757">
    <property type="entry name" value="FtsZ_C"/>
</dbReference>
<dbReference type="InterPro" id="IPR020805">
    <property type="entry name" value="Cell_div_FtsZ_CS"/>
</dbReference>
<accession>A0A075GFL1</accession>
<dbReference type="InterPro" id="IPR000158">
    <property type="entry name" value="Cell_div_FtsZ"/>
</dbReference>
<dbReference type="GO" id="GO:0051258">
    <property type="term" value="P:protein polymerization"/>
    <property type="evidence" value="ECO:0007669"/>
    <property type="project" value="UniProtKB-UniRule"/>
</dbReference>
<dbReference type="InterPro" id="IPR036525">
    <property type="entry name" value="Tubulin/FtsZ_GTPase_sf"/>
</dbReference>
<dbReference type="InterPro" id="IPR003008">
    <property type="entry name" value="Tubulin_FtsZ_GTPase"/>
</dbReference>
<feature type="binding site" evidence="8">
    <location>
        <position position="185"/>
    </location>
    <ligand>
        <name>GTP</name>
        <dbReference type="ChEBI" id="CHEBI:37565"/>
    </ligand>
</feature>
<keyword evidence="5 8" id="KW-0342">GTP-binding</keyword>
<name>A0A075GFL1_9EURY</name>
<dbReference type="CDD" id="cd02201">
    <property type="entry name" value="FtsZ_type1"/>
    <property type="match status" value="1"/>
</dbReference>
<feature type="domain" description="Tubulin/FtsZ 2-layer sandwich" evidence="12">
    <location>
        <begin position="252"/>
        <end position="369"/>
    </location>
</feature>
<evidence type="ECO:0000256" key="7">
    <source>
        <dbReference type="ARBA" id="ARBA00023306"/>
    </source>
</evidence>
<comment type="function">
    <text evidence="8">Essential cell division protein that forms a contractile ring structure (Z ring) at the future cell division site. The regulation of the ring assembly controls the timing and the location of cell division. One of the functions of the FtsZ ring is to recruit other cell division proteins to the septum to produce a new cell wall between the dividing cells. Binds GTP and shows GTPase activity.</text>
</comment>
<evidence type="ECO:0000256" key="2">
    <source>
        <dbReference type="ARBA" id="ARBA00022490"/>
    </source>
</evidence>
<dbReference type="SUPFAM" id="SSF55307">
    <property type="entry name" value="Tubulin C-terminal domain-like"/>
    <property type="match status" value="1"/>
</dbReference>
<dbReference type="Gene3D" id="3.30.1330.20">
    <property type="entry name" value="Tubulin/FtsZ, C-terminal domain"/>
    <property type="match status" value="1"/>
</dbReference>
<proteinExistence type="inferred from homology"/>
<dbReference type="GO" id="GO:0032153">
    <property type="term" value="C:cell division site"/>
    <property type="evidence" value="ECO:0007669"/>
    <property type="project" value="UniProtKB-UniRule"/>
</dbReference>
<dbReference type="Gene3D" id="3.40.50.1440">
    <property type="entry name" value="Tubulin/FtsZ, GTPase domain"/>
    <property type="match status" value="1"/>
</dbReference>
<feature type="binding site" evidence="8">
    <location>
        <position position="189"/>
    </location>
    <ligand>
        <name>GTP</name>
        <dbReference type="ChEBI" id="CHEBI:37565"/>
    </ligand>
</feature>
<dbReference type="EMBL" id="KF900602">
    <property type="protein sequence ID" value="AIF00792.1"/>
    <property type="molecule type" value="Genomic_DNA"/>
</dbReference>
<comment type="subcellular location">
    <subcellularLocation>
        <location evidence="8">Cytoplasm</location>
    </subcellularLocation>
    <text evidence="8">Assembles at midcell at the inner surface of the cytoplasmic membrane.</text>
</comment>
<dbReference type="Pfam" id="PF12327">
    <property type="entry name" value="FtsZ_C"/>
    <property type="match status" value="1"/>
</dbReference>
<evidence type="ECO:0000256" key="3">
    <source>
        <dbReference type="ARBA" id="ARBA00022618"/>
    </source>
</evidence>
<keyword evidence="3 8" id="KW-0132">Cell division</keyword>
<sequence length="390" mass="41535">MDEQFIDNPLEQETETYSYPEGQFKKEVTPKTGINQETQIKQVVTDKELEGILSKQKATIKVIGTGGAGNNTINRISEVGVTGADIVAINTDAQDLLYTTADKKILIGKETTKGMGAGSIPKIGEEAARESEREIKEAIMGADMVFITCGLGGGTGTGSAPIVAEVAKKAGALTVGIVTLPFGMEGQRRYDNAMYGLERLESIVDTLIVIPNDKLLELAPDLPLQTSFRVADEILTNAVKGIAELVTKAGLINLDFADIRTVMNNGGVALIGLGESDTTDRAVEAVEKAITNPLLDVDIGGATGALINVTGGPDMSLEEARKVVETISEKIDPEARLIWGAQIMEDLQNTIRVMLIVTGVKSSQIFGPGSGVSEKRKKDIEDELGIEFVD</sequence>
<keyword evidence="2 8" id="KW-0963">Cytoplasm</keyword>
<keyword evidence="7 8" id="KW-0131">Cell cycle</keyword>
<dbReference type="GO" id="GO:0005737">
    <property type="term" value="C:cytoplasm"/>
    <property type="evidence" value="ECO:0007669"/>
    <property type="project" value="UniProtKB-SubCell"/>
</dbReference>
<dbReference type="PRINTS" id="PR00423">
    <property type="entry name" value="CELLDVISFTSZ"/>
</dbReference>
<dbReference type="InterPro" id="IPR008280">
    <property type="entry name" value="Tub_FtsZ_C"/>
</dbReference>